<dbReference type="InterPro" id="IPR041614">
    <property type="entry name" value="DprA_WH"/>
</dbReference>
<dbReference type="NCBIfam" id="TIGR00732">
    <property type="entry name" value="dprA"/>
    <property type="match status" value="1"/>
</dbReference>
<dbReference type="Gene3D" id="1.10.10.10">
    <property type="entry name" value="Winged helix-like DNA-binding domain superfamily/Winged helix DNA-binding domain"/>
    <property type="match status" value="1"/>
</dbReference>
<evidence type="ECO:0000259" key="2">
    <source>
        <dbReference type="Pfam" id="PF02481"/>
    </source>
</evidence>
<dbReference type="PANTHER" id="PTHR43022:SF1">
    <property type="entry name" value="PROTEIN SMF"/>
    <property type="match status" value="1"/>
</dbReference>
<dbReference type="EMBL" id="JAIVFP010000001">
    <property type="protein sequence ID" value="MCI4683941.1"/>
    <property type="molecule type" value="Genomic_DNA"/>
</dbReference>
<keyword evidence="5" id="KW-1185">Reference proteome</keyword>
<dbReference type="RefSeq" id="WP_243067858.1">
    <property type="nucleotide sequence ID" value="NZ_JAIVFK010000024.1"/>
</dbReference>
<dbReference type="InterPro" id="IPR036388">
    <property type="entry name" value="WH-like_DNA-bd_sf"/>
</dbReference>
<comment type="similarity">
    <text evidence="1">Belongs to the DprA/Smf family.</text>
</comment>
<dbReference type="Gene3D" id="3.40.50.450">
    <property type="match status" value="1"/>
</dbReference>
<evidence type="ECO:0000259" key="3">
    <source>
        <dbReference type="Pfam" id="PF17782"/>
    </source>
</evidence>
<dbReference type="Proteomes" id="UP001139104">
    <property type="component" value="Unassembled WGS sequence"/>
</dbReference>
<dbReference type="InterPro" id="IPR057666">
    <property type="entry name" value="DrpA_SLOG"/>
</dbReference>
<dbReference type="PANTHER" id="PTHR43022">
    <property type="entry name" value="PROTEIN SMF"/>
    <property type="match status" value="1"/>
</dbReference>
<dbReference type="SUPFAM" id="SSF102405">
    <property type="entry name" value="MCP/YpsA-like"/>
    <property type="match status" value="1"/>
</dbReference>
<proteinExistence type="inferred from homology"/>
<comment type="caution">
    <text evidence="4">The sequence shown here is derived from an EMBL/GenBank/DDBJ whole genome shotgun (WGS) entry which is preliminary data.</text>
</comment>
<gene>
    <name evidence="4" type="primary">dprA</name>
    <name evidence="4" type="ORF">K2U94_14440</name>
</gene>
<organism evidence="4 5">
    <name type="scientific">Candidatus Rhodoblastus alkanivorans</name>
    <dbReference type="NCBI Taxonomy" id="2954117"/>
    <lineage>
        <taxon>Bacteria</taxon>
        <taxon>Pseudomonadati</taxon>
        <taxon>Pseudomonadota</taxon>
        <taxon>Alphaproteobacteria</taxon>
        <taxon>Hyphomicrobiales</taxon>
        <taxon>Rhodoblastaceae</taxon>
        <taxon>Rhodoblastus</taxon>
    </lineage>
</organism>
<protein>
    <submittedName>
        <fullName evidence="4">DNA-processing protein DprA</fullName>
    </submittedName>
</protein>
<sequence>MKAARLTDEQKLDWLQLIRCENIGPRTFLALIQRHGDAGAALRALPELIRQGRGRPVTLASRDMALREWERAARLGARFIALCEPDFPPALRAIDAPPPLIAVRGDAGLLRKPMVALVGSRNASAAGLAMTERLGLGLGAAGYAVVSGAARGIDACAHKASLPTGAVGVLAGGLDRPYPPENLDLLEDMAARGVVISEMPFGYEPRGRDFPRRNRIVSGLSLATVVVEAARRSGSLITARFAQEQGREVFAVPGSPLDPRAAGALDLIRDGALLCMDAQDVIDVVAPLAARGAARYDLLFEPEPAPYDEPLWDEWDGIAPAAPLALEFVDDELDAGQDFKANGAERRDAETGRERVERLLGPAPIGVDDLARASGFSVQEIRLILQELEIEGRIERHGGDRVALIG</sequence>
<feature type="domain" description="DprA winged helix" evidence="3">
    <location>
        <begin position="347"/>
        <end position="399"/>
    </location>
</feature>
<dbReference type="Pfam" id="PF02481">
    <property type="entry name" value="DNA_processg_A"/>
    <property type="match status" value="1"/>
</dbReference>
<reference evidence="4" key="1">
    <citation type="journal article" date="2022" name="ISME J.">
        <title>Identification of active gaseous-alkane degraders at natural gas seeps.</title>
        <authorList>
            <person name="Farhan Ul Haque M."/>
            <person name="Hernandez M."/>
            <person name="Crombie A.T."/>
            <person name="Murrell J.C."/>
        </authorList>
    </citation>
    <scope>NUCLEOTIDE SEQUENCE</scope>
    <source>
        <strain evidence="4">PC2</strain>
    </source>
</reference>
<evidence type="ECO:0000256" key="1">
    <source>
        <dbReference type="ARBA" id="ARBA00006525"/>
    </source>
</evidence>
<feature type="domain" description="Smf/DprA SLOG" evidence="2">
    <location>
        <begin position="79"/>
        <end position="284"/>
    </location>
</feature>
<name>A0ABS9ZA58_9HYPH</name>
<dbReference type="InterPro" id="IPR003488">
    <property type="entry name" value="DprA"/>
</dbReference>
<accession>A0ABS9ZA58</accession>
<evidence type="ECO:0000313" key="4">
    <source>
        <dbReference type="EMBL" id="MCI4683941.1"/>
    </source>
</evidence>
<evidence type="ECO:0000313" key="5">
    <source>
        <dbReference type="Proteomes" id="UP001139104"/>
    </source>
</evidence>
<dbReference type="Pfam" id="PF17782">
    <property type="entry name" value="WHD_DprA"/>
    <property type="match status" value="1"/>
</dbReference>
<dbReference type="Pfam" id="PF21102">
    <property type="entry name" value="DprA_N"/>
    <property type="match status" value="1"/>
</dbReference>